<feature type="region of interest" description="Disordered" evidence="2">
    <location>
        <begin position="273"/>
        <end position="297"/>
    </location>
</feature>
<name>A0A4Q2DEQ7_9AGAR</name>
<protein>
    <recommendedName>
        <fullName evidence="5">Metacaspase</fullName>
    </recommendedName>
</protein>
<comment type="caution">
    <text evidence="3">The sequence shown here is derived from an EMBL/GenBank/DDBJ whole genome shotgun (WGS) entry which is preliminary data.</text>
</comment>
<evidence type="ECO:0000256" key="1">
    <source>
        <dbReference type="ARBA" id="ARBA00009005"/>
    </source>
</evidence>
<feature type="region of interest" description="Disordered" evidence="2">
    <location>
        <begin position="22"/>
        <end position="53"/>
    </location>
</feature>
<accession>A0A4Q2DEQ7</accession>
<comment type="similarity">
    <text evidence="1">Belongs to the peptidase C14B family.</text>
</comment>
<dbReference type="GO" id="GO:0006508">
    <property type="term" value="P:proteolysis"/>
    <property type="evidence" value="ECO:0007669"/>
    <property type="project" value="TreeGrafter"/>
</dbReference>
<gene>
    <name evidence="3" type="ORF">EST38_g8473</name>
</gene>
<feature type="compositionally biased region" description="Polar residues" evidence="2">
    <location>
        <begin position="286"/>
        <end position="297"/>
    </location>
</feature>
<dbReference type="PANTHER" id="PTHR48104:SF30">
    <property type="entry name" value="METACASPASE-1"/>
    <property type="match status" value="1"/>
</dbReference>
<evidence type="ECO:0000313" key="3">
    <source>
        <dbReference type="EMBL" id="RXW17386.1"/>
    </source>
</evidence>
<dbReference type="PANTHER" id="PTHR48104">
    <property type="entry name" value="METACASPASE-4"/>
    <property type="match status" value="1"/>
</dbReference>
<evidence type="ECO:0000313" key="4">
    <source>
        <dbReference type="Proteomes" id="UP000290288"/>
    </source>
</evidence>
<dbReference type="AlphaFoldDB" id="A0A4Q2DEQ7"/>
<dbReference type="Proteomes" id="UP000290288">
    <property type="component" value="Unassembled WGS sequence"/>
</dbReference>
<keyword evidence="4" id="KW-1185">Reference proteome</keyword>
<dbReference type="GO" id="GO:0005737">
    <property type="term" value="C:cytoplasm"/>
    <property type="evidence" value="ECO:0007669"/>
    <property type="project" value="TreeGrafter"/>
</dbReference>
<organism evidence="3 4">
    <name type="scientific">Candolleomyces aberdarensis</name>
    <dbReference type="NCBI Taxonomy" id="2316362"/>
    <lineage>
        <taxon>Eukaryota</taxon>
        <taxon>Fungi</taxon>
        <taxon>Dikarya</taxon>
        <taxon>Basidiomycota</taxon>
        <taxon>Agaricomycotina</taxon>
        <taxon>Agaricomycetes</taxon>
        <taxon>Agaricomycetidae</taxon>
        <taxon>Agaricales</taxon>
        <taxon>Agaricineae</taxon>
        <taxon>Psathyrellaceae</taxon>
        <taxon>Candolleomyces</taxon>
    </lineage>
</organism>
<dbReference type="GO" id="GO:0004197">
    <property type="term" value="F:cysteine-type endopeptidase activity"/>
    <property type="evidence" value="ECO:0007669"/>
    <property type="project" value="TreeGrafter"/>
</dbReference>
<dbReference type="STRING" id="2316362.A0A4Q2DEQ7"/>
<dbReference type="EMBL" id="SDEE01000345">
    <property type="protein sequence ID" value="RXW17386.1"/>
    <property type="molecule type" value="Genomic_DNA"/>
</dbReference>
<evidence type="ECO:0000256" key="2">
    <source>
        <dbReference type="SAM" id="MobiDB-lite"/>
    </source>
</evidence>
<dbReference type="InterPro" id="IPR050452">
    <property type="entry name" value="Metacaspase"/>
</dbReference>
<evidence type="ECO:0008006" key="5">
    <source>
        <dbReference type="Google" id="ProtNLM"/>
    </source>
</evidence>
<proteinExistence type="inferred from homology"/>
<dbReference type="Gene3D" id="3.40.50.12660">
    <property type="match status" value="1"/>
</dbReference>
<dbReference type="OrthoDB" id="3223806at2759"/>
<sequence length="349" mass="37850">METANESVSSPIVEVAGEIIPVASAPPLPPPEEHQVEASSSATPPIPSRPGSKKRALLIGIQKPLQVEPVTNTEGLEALVALVSGTQHQDARSMKQALIELYGYQESDITVLLDRDDHGCTLPTAENILKGIDELVAGAAPGDTFFFHFSSVSTQIFNGKSANGKDNISFNSTSFPSVKAITTCDNMLILNDVLHEKLVKPLPIGSHLIAVFDVCHSASLLDLKHFRCNRVWVPWTNKRKRRVLSALPLPDPLTLQETAITLSIFAKKAAYCDPKPRSPSPKRRNVSPTVTPSNKFSIPQCKHPSTIEEEALWLPQTALALDGPQKIKRVLGGAIDPARLPRTSSAFFV</sequence>
<reference evidence="3 4" key="1">
    <citation type="submission" date="2019-01" db="EMBL/GenBank/DDBJ databases">
        <title>Draft genome sequence of Psathyrella aberdarensis IHI B618.</title>
        <authorList>
            <person name="Buettner E."/>
            <person name="Kellner H."/>
        </authorList>
    </citation>
    <scope>NUCLEOTIDE SEQUENCE [LARGE SCALE GENOMIC DNA]</scope>
    <source>
        <strain evidence="3 4">IHI B618</strain>
    </source>
</reference>